<dbReference type="EMBL" id="WNKZ01000050">
    <property type="protein sequence ID" value="MTV54407.1"/>
    <property type="molecule type" value="Genomic_DNA"/>
</dbReference>
<dbReference type="EMBL" id="BMKG01000015">
    <property type="protein sequence ID" value="GGC10864.1"/>
    <property type="molecule type" value="Genomic_DNA"/>
</dbReference>
<keyword evidence="4" id="KW-1185">Reference proteome</keyword>
<gene>
    <name evidence="1" type="ORF">GCM10011572_35250</name>
    <name evidence="2" type="ORF">GM672_16875</name>
</gene>
<sequence length="228" mass="24992">MALRPAPRWIGLLLAGALAAHIGWQAIRPAARPVAAALPPAPPPPLLRLASLGDDAALARVLMLSLQAWDEQAGASQPLHALDYGRVVGWLRGALLLDPRSQYPLAAATGVYGAVPDPARLRIMLDFVEQAFAADPARRWPWMVQAALLARHRLHDLPRAQRYARAVRTLAPQAPPWARELEIFVLQDMGELEAARTVAGALLQGGDVRDPAELRFLQRRLEALERQR</sequence>
<dbReference type="Proteomes" id="UP000622638">
    <property type="component" value="Unassembled WGS sequence"/>
</dbReference>
<dbReference type="Proteomes" id="UP000430634">
    <property type="component" value="Unassembled WGS sequence"/>
</dbReference>
<proteinExistence type="predicted"/>
<dbReference type="OrthoDB" id="8708240at2"/>
<reference evidence="1" key="1">
    <citation type="journal article" date="2014" name="Int. J. Syst. Evol. Microbiol.">
        <title>Complete genome of a new Firmicutes species belonging to the dominant human colonic microbiota ('Ruminococcus bicirculans') reveals two chromosomes and a selective capacity to utilize plant glucans.</title>
        <authorList>
            <consortium name="NISC Comparative Sequencing Program"/>
            <person name="Wegmann U."/>
            <person name="Louis P."/>
            <person name="Goesmann A."/>
            <person name="Henrissat B."/>
            <person name="Duncan S.H."/>
            <person name="Flint H.J."/>
        </authorList>
    </citation>
    <scope>NUCLEOTIDE SEQUENCE</scope>
    <source>
        <strain evidence="1">CGMCC 1.15931</strain>
    </source>
</reference>
<protein>
    <recommendedName>
        <fullName evidence="5">Tetratricopeptide repeat protein</fullName>
    </recommendedName>
</protein>
<reference evidence="4" key="2">
    <citation type="journal article" date="2019" name="Int. J. Syst. Evol. Microbiol.">
        <title>The Global Catalogue of Microorganisms (GCM) 10K type strain sequencing project: providing services to taxonomists for standard genome sequencing and annotation.</title>
        <authorList>
            <consortium name="The Broad Institute Genomics Platform"/>
            <consortium name="The Broad Institute Genome Sequencing Center for Infectious Disease"/>
            <person name="Wu L."/>
            <person name="Ma J."/>
        </authorList>
    </citation>
    <scope>NUCLEOTIDE SEQUENCE [LARGE SCALE GENOMIC DNA]</scope>
    <source>
        <strain evidence="4">CGMCC 1.15931</strain>
    </source>
</reference>
<evidence type="ECO:0000313" key="3">
    <source>
        <dbReference type="Proteomes" id="UP000430634"/>
    </source>
</evidence>
<organism evidence="2 3">
    <name type="scientific">Pseudoduganella buxea</name>
    <dbReference type="NCBI Taxonomy" id="1949069"/>
    <lineage>
        <taxon>Bacteria</taxon>
        <taxon>Pseudomonadati</taxon>
        <taxon>Pseudomonadota</taxon>
        <taxon>Betaproteobacteria</taxon>
        <taxon>Burkholderiales</taxon>
        <taxon>Oxalobacteraceae</taxon>
        <taxon>Telluria group</taxon>
        <taxon>Pseudoduganella</taxon>
    </lineage>
</organism>
<evidence type="ECO:0000313" key="2">
    <source>
        <dbReference type="EMBL" id="MTV54407.1"/>
    </source>
</evidence>
<comment type="caution">
    <text evidence="2">The sequence shown here is derived from an EMBL/GenBank/DDBJ whole genome shotgun (WGS) entry which is preliminary data.</text>
</comment>
<evidence type="ECO:0000313" key="1">
    <source>
        <dbReference type="EMBL" id="GGC10864.1"/>
    </source>
</evidence>
<accession>A0A6I3T4F3</accession>
<evidence type="ECO:0008006" key="5">
    <source>
        <dbReference type="Google" id="ProtNLM"/>
    </source>
</evidence>
<dbReference type="RefSeq" id="WP_155471701.1">
    <property type="nucleotide sequence ID" value="NZ_BMKG01000015.1"/>
</dbReference>
<reference evidence="2 3" key="3">
    <citation type="submission" date="2019-11" db="EMBL/GenBank/DDBJ databases">
        <title>Type strains purchased from KCTC, JCM and DSMZ.</title>
        <authorList>
            <person name="Lu H."/>
        </authorList>
    </citation>
    <scope>NUCLEOTIDE SEQUENCE [LARGE SCALE GENOMIC DNA]</scope>
    <source>
        <strain evidence="2 3">KCTC 52429</strain>
    </source>
</reference>
<evidence type="ECO:0000313" key="4">
    <source>
        <dbReference type="Proteomes" id="UP000622638"/>
    </source>
</evidence>
<name>A0A6I3T4F3_9BURK</name>
<reference evidence="1" key="4">
    <citation type="submission" date="2024-05" db="EMBL/GenBank/DDBJ databases">
        <authorList>
            <person name="Sun Q."/>
            <person name="Zhou Y."/>
        </authorList>
    </citation>
    <scope>NUCLEOTIDE SEQUENCE</scope>
    <source>
        <strain evidence="1">CGMCC 1.15931</strain>
    </source>
</reference>
<dbReference type="AlphaFoldDB" id="A0A6I3T4F3"/>